<sequence length="188" mass="21015">MTAQTPVPSGDAAIAAALIARDEAAFDGLYRRLAPGLRHFTRNIIRDADLAEDVTHDAFIELWERPERFDPTKATLQSWLRTIAHRRAIDRIRSRESARARDLRVGSREQEYVDAGTDAMDTKLIRPQLMSALAELSAKQRDAVVLRYLHEFTGTELADRLGINVGTARTRTRDGLMALQALLPPQAA</sequence>
<keyword evidence="8" id="KW-1185">Reference proteome</keyword>
<dbReference type="InterPro" id="IPR013324">
    <property type="entry name" value="RNA_pol_sigma_r3/r4-like"/>
</dbReference>
<keyword evidence="4" id="KW-0804">Transcription</keyword>
<evidence type="ECO:0000256" key="2">
    <source>
        <dbReference type="ARBA" id="ARBA00023015"/>
    </source>
</evidence>
<dbReference type="InterPro" id="IPR014284">
    <property type="entry name" value="RNA_pol_sigma-70_dom"/>
</dbReference>
<evidence type="ECO:0000256" key="4">
    <source>
        <dbReference type="ARBA" id="ARBA00023163"/>
    </source>
</evidence>
<dbReference type="RefSeq" id="WP_166780800.1">
    <property type="nucleotide sequence ID" value="NZ_JAAOYO010000003.1"/>
</dbReference>
<dbReference type="SUPFAM" id="SSF88659">
    <property type="entry name" value="Sigma3 and sigma4 domains of RNA polymerase sigma factors"/>
    <property type="match status" value="1"/>
</dbReference>
<keyword evidence="3" id="KW-0731">Sigma factor</keyword>
<gene>
    <name evidence="7" type="ORF">E9228_002450</name>
</gene>
<evidence type="ECO:0000313" key="8">
    <source>
        <dbReference type="Proteomes" id="UP001318300"/>
    </source>
</evidence>
<dbReference type="Gene3D" id="1.10.1740.10">
    <property type="match status" value="1"/>
</dbReference>
<dbReference type="Pfam" id="PF04542">
    <property type="entry name" value="Sigma70_r2"/>
    <property type="match status" value="1"/>
</dbReference>
<dbReference type="InterPro" id="IPR039425">
    <property type="entry name" value="RNA_pol_sigma-70-like"/>
</dbReference>
<dbReference type="CDD" id="cd06171">
    <property type="entry name" value="Sigma70_r4"/>
    <property type="match status" value="1"/>
</dbReference>
<feature type="domain" description="RNA polymerase sigma factor 70 region 4 type 2" evidence="6">
    <location>
        <begin position="128"/>
        <end position="179"/>
    </location>
</feature>
<feature type="domain" description="RNA polymerase sigma-70 region 2" evidence="5">
    <location>
        <begin position="29"/>
        <end position="96"/>
    </location>
</feature>
<comment type="similarity">
    <text evidence="1">Belongs to the sigma-70 factor family. ECF subfamily.</text>
</comment>
<protein>
    <submittedName>
        <fullName evidence="7">RNA polymerase sigma-70 factor (ECF subfamily)</fullName>
    </submittedName>
</protein>
<organism evidence="7 8">
    <name type="scientific">Curtobacterium salicis</name>
    <dbReference type="NCBI Taxonomy" id="1779862"/>
    <lineage>
        <taxon>Bacteria</taxon>
        <taxon>Bacillati</taxon>
        <taxon>Actinomycetota</taxon>
        <taxon>Actinomycetes</taxon>
        <taxon>Micrococcales</taxon>
        <taxon>Microbacteriaceae</taxon>
        <taxon>Curtobacterium</taxon>
    </lineage>
</organism>
<dbReference type="Pfam" id="PF08281">
    <property type="entry name" value="Sigma70_r4_2"/>
    <property type="match status" value="1"/>
</dbReference>
<dbReference type="InterPro" id="IPR013249">
    <property type="entry name" value="RNA_pol_sigma70_r4_t2"/>
</dbReference>
<dbReference type="NCBIfam" id="TIGR02937">
    <property type="entry name" value="sigma70-ECF"/>
    <property type="match status" value="1"/>
</dbReference>
<reference evidence="7 8" key="1">
    <citation type="submission" date="2020-03" db="EMBL/GenBank/DDBJ databases">
        <title>Above-ground endophytic microbial communities from plants in different locations in the United States.</title>
        <authorList>
            <person name="Frank C."/>
        </authorList>
    </citation>
    <scope>NUCLEOTIDE SEQUENCE [LARGE SCALE GENOMIC DNA]</scope>
    <source>
        <strain evidence="7 8">WW7</strain>
    </source>
</reference>
<dbReference type="InterPro" id="IPR036388">
    <property type="entry name" value="WH-like_DNA-bd_sf"/>
</dbReference>
<evidence type="ECO:0000313" key="7">
    <source>
        <dbReference type="EMBL" id="NII41803.1"/>
    </source>
</evidence>
<dbReference type="PANTHER" id="PTHR43133:SF66">
    <property type="entry name" value="ECF RNA POLYMERASE SIGMA FACTOR SIGK"/>
    <property type="match status" value="1"/>
</dbReference>
<dbReference type="InterPro" id="IPR013325">
    <property type="entry name" value="RNA_pol_sigma_r2"/>
</dbReference>
<evidence type="ECO:0000259" key="5">
    <source>
        <dbReference type="Pfam" id="PF04542"/>
    </source>
</evidence>
<keyword evidence="2" id="KW-0805">Transcription regulation</keyword>
<dbReference type="EMBL" id="JAAOYO010000003">
    <property type="protein sequence ID" value="NII41803.1"/>
    <property type="molecule type" value="Genomic_DNA"/>
</dbReference>
<dbReference type="PANTHER" id="PTHR43133">
    <property type="entry name" value="RNA POLYMERASE ECF-TYPE SIGMA FACTO"/>
    <property type="match status" value="1"/>
</dbReference>
<evidence type="ECO:0000259" key="6">
    <source>
        <dbReference type="Pfam" id="PF08281"/>
    </source>
</evidence>
<dbReference type="Proteomes" id="UP001318300">
    <property type="component" value="Unassembled WGS sequence"/>
</dbReference>
<accession>A0ABX0TC88</accession>
<dbReference type="SUPFAM" id="SSF88946">
    <property type="entry name" value="Sigma2 domain of RNA polymerase sigma factors"/>
    <property type="match status" value="1"/>
</dbReference>
<comment type="caution">
    <text evidence="7">The sequence shown here is derived from an EMBL/GenBank/DDBJ whole genome shotgun (WGS) entry which is preliminary data.</text>
</comment>
<proteinExistence type="inferred from homology"/>
<dbReference type="InterPro" id="IPR007627">
    <property type="entry name" value="RNA_pol_sigma70_r2"/>
</dbReference>
<name>A0ABX0TC88_9MICO</name>
<dbReference type="Gene3D" id="1.10.10.10">
    <property type="entry name" value="Winged helix-like DNA-binding domain superfamily/Winged helix DNA-binding domain"/>
    <property type="match status" value="1"/>
</dbReference>
<evidence type="ECO:0000256" key="3">
    <source>
        <dbReference type="ARBA" id="ARBA00023082"/>
    </source>
</evidence>
<evidence type="ECO:0000256" key="1">
    <source>
        <dbReference type="ARBA" id="ARBA00010641"/>
    </source>
</evidence>